<dbReference type="Gene3D" id="1.25.40.10">
    <property type="entry name" value="Tetratricopeptide repeat domain"/>
    <property type="match status" value="3"/>
</dbReference>
<feature type="compositionally biased region" description="Basic and acidic residues" evidence="2">
    <location>
        <begin position="800"/>
        <end position="828"/>
    </location>
</feature>
<comment type="caution">
    <text evidence="5">The sequence shown here is derived from an EMBL/GenBank/DDBJ whole genome shotgun (WGS) entry which is preliminary data.</text>
</comment>
<comment type="similarity">
    <text evidence="1">Belongs to the sel-1 family.</text>
</comment>
<protein>
    <submittedName>
        <fullName evidence="5">HCP-like protein</fullName>
    </submittedName>
</protein>
<gene>
    <name evidence="5" type="ORF">BDN70DRAFT_870444</name>
</gene>
<name>A0A9P5ZGG3_9AGAR</name>
<dbReference type="GO" id="GO:0036503">
    <property type="term" value="P:ERAD pathway"/>
    <property type="evidence" value="ECO:0007669"/>
    <property type="project" value="TreeGrafter"/>
</dbReference>
<feature type="compositionally biased region" description="Basic and acidic residues" evidence="2">
    <location>
        <begin position="870"/>
        <end position="883"/>
    </location>
</feature>
<dbReference type="InterPro" id="IPR050767">
    <property type="entry name" value="Sel1_AlgK"/>
</dbReference>
<dbReference type="AlphaFoldDB" id="A0A9P5ZGG3"/>
<keyword evidence="3" id="KW-0812">Transmembrane</keyword>
<evidence type="ECO:0000313" key="6">
    <source>
        <dbReference type="Proteomes" id="UP000807469"/>
    </source>
</evidence>
<dbReference type="Proteomes" id="UP000807469">
    <property type="component" value="Unassembled WGS sequence"/>
</dbReference>
<evidence type="ECO:0000256" key="3">
    <source>
        <dbReference type="SAM" id="Phobius"/>
    </source>
</evidence>
<dbReference type="PANTHER" id="PTHR11102:SF147">
    <property type="entry name" value="SEL1L ADAPTOR SUBUNIT OF ERAD E3 UBIQUITIN LIGASE"/>
    <property type="match status" value="1"/>
</dbReference>
<proteinExistence type="inferred from homology"/>
<evidence type="ECO:0000256" key="4">
    <source>
        <dbReference type="SAM" id="SignalP"/>
    </source>
</evidence>
<dbReference type="InterPro" id="IPR006597">
    <property type="entry name" value="Sel1-like"/>
</dbReference>
<dbReference type="GO" id="GO:0005789">
    <property type="term" value="C:endoplasmic reticulum membrane"/>
    <property type="evidence" value="ECO:0007669"/>
    <property type="project" value="TreeGrafter"/>
</dbReference>
<evidence type="ECO:0000256" key="2">
    <source>
        <dbReference type="SAM" id="MobiDB-lite"/>
    </source>
</evidence>
<feature type="compositionally biased region" description="Low complexity" evidence="2">
    <location>
        <begin position="949"/>
        <end position="958"/>
    </location>
</feature>
<keyword evidence="3" id="KW-0472">Membrane</keyword>
<keyword evidence="6" id="KW-1185">Reference proteome</keyword>
<feature type="signal peptide" evidence="4">
    <location>
        <begin position="1"/>
        <end position="29"/>
    </location>
</feature>
<dbReference type="SMART" id="SM00671">
    <property type="entry name" value="SEL1"/>
    <property type="match status" value="8"/>
</dbReference>
<dbReference type="Pfam" id="PF08238">
    <property type="entry name" value="Sel1"/>
    <property type="match status" value="8"/>
</dbReference>
<feature type="compositionally biased region" description="Basic and acidic residues" evidence="2">
    <location>
        <begin position="842"/>
        <end position="863"/>
    </location>
</feature>
<dbReference type="OrthoDB" id="27934at2759"/>
<reference evidence="5" key="1">
    <citation type="submission" date="2020-11" db="EMBL/GenBank/DDBJ databases">
        <authorList>
            <consortium name="DOE Joint Genome Institute"/>
            <person name="Ahrendt S."/>
            <person name="Riley R."/>
            <person name="Andreopoulos W."/>
            <person name="Labutti K."/>
            <person name="Pangilinan J."/>
            <person name="Ruiz-Duenas F.J."/>
            <person name="Barrasa J.M."/>
            <person name="Sanchez-Garcia M."/>
            <person name="Camarero S."/>
            <person name="Miyauchi S."/>
            <person name="Serrano A."/>
            <person name="Linde D."/>
            <person name="Babiker R."/>
            <person name="Drula E."/>
            <person name="Ayuso-Fernandez I."/>
            <person name="Pacheco R."/>
            <person name="Padilla G."/>
            <person name="Ferreira P."/>
            <person name="Barriuso J."/>
            <person name="Kellner H."/>
            <person name="Castanera R."/>
            <person name="Alfaro M."/>
            <person name="Ramirez L."/>
            <person name="Pisabarro A.G."/>
            <person name="Kuo A."/>
            <person name="Tritt A."/>
            <person name="Lipzen A."/>
            <person name="He G."/>
            <person name="Yan M."/>
            <person name="Ng V."/>
            <person name="Cullen D."/>
            <person name="Martin F."/>
            <person name="Rosso M.-N."/>
            <person name="Henrissat B."/>
            <person name="Hibbett D."/>
            <person name="Martinez A.T."/>
            <person name="Grigoriev I.V."/>
        </authorList>
    </citation>
    <scope>NUCLEOTIDE SEQUENCE</scope>
    <source>
        <strain evidence="5">CIRM-BRFM 674</strain>
    </source>
</reference>
<feature type="compositionally biased region" description="Basic and acidic residues" evidence="2">
    <location>
        <begin position="966"/>
        <end position="975"/>
    </location>
</feature>
<sequence>MDSKNKHCARKATWLAFGLIALAASISSAQDQAPQEPFSETTYALEDATTTGLQPTPSDNTAVVTKVMSEHSPPKPDFDQAAEALRAYKQAMSTLSSLRAHPPQHTFDPALANGNGPSKSIFSSFLPNLQGQGPIGSVVRIILKLHGTVNRVANVLSSEGLGLGTKKRDEELKGKAIKVIDLLQHSAELGNMDALFTLAQVSLFPPTPHFLMDPELAYNSLSTHSYQTGNATSQSQLAFFYATGYKGVIPVDQGKAQLYATFAANGGDKGAQMTLGYRYWSGIGTAENCESALSWYGSAAEQAMAKFGSGPPGGRTLPQTATRLSDLAGGIYGPGASVASTGLNSHRPAIKAGVARAAGETWEDVLEYYLFNAERGEIEFAFRLGKIFYQGSIYASAGGIASGSEGVGAIPRNFKSARRYFLLIARQVWPHDPPSAVQTKDEHKPVGFAAASAAYLGRMYLRGEGVKVDYAVAKAWFDRAAEHGDREAHNGLGIIYRDGLGVKTDMAKANAHFNAAAGQELAEAQVNVGKYHYERGELALATTYFETAVRSGSPFEAYYYLGEIQAAQASNPLMPRHVASSSCAMAVSFYKLVAERGVWDDDLLRDAEIAWMSGTDQGKEVAMLKWWMAAERGYEIAQNNLAYVLDQDKSILRLTRFSPMTTSTDQARLALTQWIRAAAQRNIDALVKVGDYYYHGLGVPDEPEQSRLEKAARYYQSASDTQMSALAMWNLGWMYENGIGVPQDFHLAKRHYDSALETNSEAYLPVILSLGKLYARSIWHTLTGGTGGLNIWGPDEDEIDAAKPPRRQIDEGKQKGGIDERPREREEDNFREDEDGPWYFGKAKEDFNKRRDGQAVGGRRRDDEDPIQWARERRGADREREGEFGPDDYFDGMTARREDAEIDEFGETMLLVLLCLVISVLLYIRTRIVERMRREVREQGGDQNAQPPNGNGNRNENGLFPPPGDPARDDWAILR</sequence>
<keyword evidence="4" id="KW-0732">Signal</keyword>
<keyword evidence="3" id="KW-1133">Transmembrane helix</keyword>
<dbReference type="PANTHER" id="PTHR11102">
    <property type="entry name" value="SEL-1-LIKE PROTEIN"/>
    <property type="match status" value="1"/>
</dbReference>
<dbReference type="SUPFAM" id="SSF81901">
    <property type="entry name" value="HCP-like"/>
    <property type="match status" value="3"/>
</dbReference>
<organism evidence="5 6">
    <name type="scientific">Pholiota conissans</name>
    <dbReference type="NCBI Taxonomy" id="109636"/>
    <lineage>
        <taxon>Eukaryota</taxon>
        <taxon>Fungi</taxon>
        <taxon>Dikarya</taxon>
        <taxon>Basidiomycota</taxon>
        <taxon>Agaricomycotina</taxon>
        <taxon>Agaricomycetes</taxon>
        <taxon>Agaricomycetidae</taxon>
        <taxon>Agaricales</taxon>
        <taxon>Agaricineae</taxon>
        <taxon>Strophariaceae</taxon>
        <taxon>Pholiota</taxon>
    </lineage>
</organism>
<dbReference type="EMBL" id="MU155132">
    <property type="protein sequence ID" value="KAF9485969.1"/>
    <property type="molecule type" value="Genomic_DNA"/>
</dbReference>
<dbReference type="InterPro" id="IPR011990">
    <property type="entry name" value="TPR-like_helical_dom_sf"/>
</dbReference>
<feature type="transmembrane region" description="Helical" evidence="3">
    <location>
        <begin position="905"/>
        <end position="924"/>
    </location>
</feature>
<evidence type="ECO:0000256" key="1">
    <source>
        <dbReference type="ARBA" id="ARBA00038101"/>
    </source>
</evidence>
<accession>A0A9P5ZGG3</accession>
<feature type="region of interest" description="Disordered" evidence="2">
    <location>
        <begin position="795"/>
        <end position="891"/>
    </location>
</feature>
<feature type="chain" id="PRO_5040404010" evidence="4">
    <location>
        <begin position="30"/>
        <end position="975"/>
    </location>
</feature>
<evidence type="ECO:0000313" key="5">
    <source>
        <dbReference type="EMBL" id="KAF9485969.1"/>
    </source>
</evidence>
<feature type="region of interest" description="Disordered" evidence="2">
    <location>
        <begin position="937"/>
        <end position="975"/>
    </location>
</feature>